<feature type="transmembrane region" description="Helical" evidence="11">
    <location>
        <begin position="98"/>
        <end position="121"/>
    </location>
</feature>
<evidence type="ECO:0000256" key="2">
    <source>
        <dbReference type="ARBA" id="ARBA00007069"/>
    </source>
</evidence>
<dbReference type="SUPFAM" id="SSF161098">
    <property type="entry name" value="MetI-like"/>
    <property type="match status" value="1"/>
</dbReference>
<accession>A0A346DZR3</accession>
<comment type="subcellular location">
    <subcellularLocation>
        <location evidence="1">Cell inner membrane</location>
        <topology evidence="1">Multi-pass membrane protein</topology>
    </subcellularLocation>
    <subcellularLocation>
        <location evidence="11">Cell membrane</location>
        <topology evidence="11">Multi-pass membrane protein</topology>
    </subcellularLocation>
</comment>
<dbReference type="GO" id="GO:0055085">
    <property type="term" value="P:transmembrane transport"/>
    <property type="evidence" value="ECO:0007669"/>
    <property type="project" value="InterPro"/>
</dbReference>
<dbReference type="EMBL" id="CP028374">
    <property type="protein sequence ID" value="AXN02218.1"/>
    <property type="molecule type" value="Genomic_DNA"/>
</dbReference>
<feature type="transmembrane region" description="Helical" evidence="11">
    <location>
        <begin position="61"/>
        <end position="86"/>
    </location>
</feature>
<evidence type="ECO:0000256" key="3">
    <source>
        <dbReference type="ARBA" id="ARBA00022448"/>
    </source>
</evidence>
<feature type="transmembrane region" description="Helical" evidence="11">
    <location>
        <begin position="9"/>
        <end position="29"/>
    </location>
</feature>
<evidence type="ECO:0000256" key="11">
    <source>
        <dbReference type="RuleBase" id="RU363032"/>
    </source>
</evidence>
<keyword evidence="4" id="KW-1003">Cell membrane</keyword>
<keyword evidence="3 11" id="KW-0813">Transport</keyword>
<comment type="similarity">
    <text evidence="2">Belongs to the binding-protein-dependent transport system permease family. CysTW subfamily.</text>
</comment>
<keyword evidence="14" id="KW-1185">Reference proteome</keyword>
<feature type="transmembrane region" description="Helical" evidence="11">
    <location>
        <begin position="229"/>
        <end position="252"/>
    </location>
</feature>
<dbReference type="CDD" id="cd06261">
    <property type="entry name" value="TM_PBP2"/>
    <property type="match status" value="1"/>
</dbReference>
<dbReference type="PANTHER" id="PTHR43848:SF5">
    <property type="entry name" value="SPERMIDINE_PUTRESCINE TRANSPORT SYSTEM PERMEASE PROTEIN POTC"/>
    <property type="match status" value="1"/>
</dbReference>
<evidence type="ECO:0000259" key="12">
    <source>
        <dbReference type="PROSITE" id="PS50928"/>
    </source>
</evidence>
<sequence>MNNLLKNSFILIIYCWLYIPIIILITNSFNKSRFGINWEEFSFKWYTVLANNSSLIEATKYSLIIGIISATIATIIGLITAIVIYYQNNCFKSFITTMLFIIIISPDIVMAISLLLFFTLFNISLGFWSLLFSHITFSLPFTTITIYSRLNGFDNKILEAAKDLGANIIIIIYKIIIPIAIPGIIAGWLLSFTLSIDDVVISFFVSSPQFEVLPIKIFSMVKLGISPEINALGTILLSTTIILAGISQLLLYKKGILNE</sequence>
<protein>
    <recommendedName>
        <fullName evidence="10">Spermidine/putrescine transport system permease protein PotC</fullName>
    </recommendedName>
</protein>
<evidence type="ECO:0000256" key="1">
    <source>
        <dbReference type="ARBA" id="ARBA00004429"/>
    </source>
</evidence>
<dbReference type="Proteomes" id="UP000256856">
    <property type="component" value="Chromosome"/>
</dbReference>
<dbReference type="NCBIfam" id="NF007047">
    <property type="entry name" value="PRK09500.1"/>
    <property type="match status" value="1"/>
</dbReference>
<keyword evidence="8 11" id="KW-0472">Membrane</keyword>
<feature type="transmembrane region" description="Helical" evidence="11">
    <location>
        <begin position="127"/>
        <end position="147"/>
    </location>
</feature>
<feature type="domain" description="ABC transmembrane type-1" evidence="12">
    <location>
        <begin position="59"/>
        <end position="247"/>
    </location>
</feature>
<evidence type="ECO:0000313" key="14">
    <source>
        <dbReference type="Proteomes" id="UP000256856"/>
    </source>
</evidence>
<name>A0A346DZR3_9ENTR</name>
<evidence type="ECO:0000256" key="6">
    <source>
        <dbReference type="ARBA" id="ARBA00022692"/>
    </source>
</evidence>
<evidence type="ECO:0000256" key="4">
    <source>
        <dbReference type="ARBA" id="ARBA00022475"/>
    </source>
</evidence>
<keyword evidence="6 11" id="KW-0812">Transmembrane</keyword>
<keyword evidence="5" id="KW-0997">Cell inner membrane</keyword>
<dbReference type="KEGG" id="ppet:C9I82_252"/>
<dbReference type="InterPro" id="IPR035906">
    <property type="entry name" value="MetI-like_sf"/>
</dbReference>
<evidence type="ECO:0000256" key="9">
    <source>
        <dbReference type="ARBA" id="ARBA00037216"/>
    </source>
</evidence>
<evidence type="ECO:0000256" key="7">
    <source>
        <dbReference type="ARBA" id="ARBA00022989"/>
    </source>
</evidence>
<evidence type="ECO:0000256" key="5">
    <source>
        <dbReference type="ARBA" id="ARBA00022519"/>
    </source>
</evidence>
<dbReference type="GO" id="GO:0005886">
    <property type="term" value="C:plasma membrane"/>
    <property type="evidence" value="ECO:0007669"/>
    <property type="project" value="UniProtKB-SubCell"/>
</dbReference>
<dbReference type="Gene3D" id="1.10.3720.10">
    <property type="entry name" value="MetI-like"/>
    <property type="match status" value="1"/>
</dbReference>
<feature type="transmembrane region" description="Helical" evidence="11">
    <location>
        <begin position="168"/>
        <end position="190"/>
    </location>
</feature>
<dbReference type="AlphaFoldDB" id="A0A346DZR3"/>
<gene>
    <name evidence="13" type="ORF">C9I82_252</name>
</gene>
<dbReference type="InterPro" id="IPR000515">
    <property type="entry name" value="MetI-like"/>
</dbReference>
<dbReference type="InterPro" id="IPR051789">
    <property type="entry name" value="Bact_Polyamine_Transport"/>
</dbReference>
<evidence type="ECO:0000313" key="13">
    <source>
        <dbReference type="EMBL" id="AXN02218.1"/>
    </source>
</evidence>
<evidence type="ECO:0000256" key="8">
    <source>
        <dbReference type="ARBA" id="ARBA00023136"/>
    </source>
</evidence>
<reference evidence="13 14" key="1">
    <citation type="submission" date="2018-03" db="EMBL/GenBank/DDBJ databases">
        <title>A parallel universe: an anciently diverged bacterial symbiosis in a Hawaiian planthopper (Hemiptera: Cixiidae) reveals rearranged nutritional responsibilities.</title>
        <authorList>
            <person name="Bennett G."/>
            <person name="Mao M."/>
        </authorList>
    </citation>
    <scope>NUCLEOTIDE SEQUENCE [LARGE SCALE GENOMIC DNA]</scope>
    <source>
        <strain evidence="13 14">OLIH</strain>
    </source>
</reference>
<evidence type="ECO:0000256" key="10">
    <source>
        <dbReference type="ARBA" id="ARBA00039580"/>
    </source>
</evidence>
<organism evidence="13 14">
    <name type="scientific">Candidatus Purcelliella pentastirinorum</name>
    <dbReference type="NCBI Taxonomy" id="472834"/>
    <lineage>
        <taxon>Bacteria</taxon>
        <taxon>Pseudomonadati</taxon>
        <taxon>Pseudomonadota</taxon>
        <taxon>Gammaproteobacteria</taxon>
        <taxon>Enterobacterales</taxon>
        <taxon>Enterobacteriaceae</taxon>
        <taxon>Candidatus Purcelliella</taxon>
    </lineage>
</organism>
<dbReference type="PANTHER" id="PTHR43848">
    <property type="entry name" value="PUTRESCINE TRANSPORT SYSTEM PERMEASE PROTEIN POTI"/>
    <property type="match status" value="1"/>
</dbReference>
<dbReference type="PROSITE" id="PS50928">
    <property type="entry name" value="ABC_TM1"/>
    <property type="match status" value="1"/>
</dbReference>
<comment type="function">
    <text evidence="9">Required for the activity of the bacterial periplasmic transport system of putrescine and spermidine.</text>
</comment>
<dbReference type="Pfam" id="PF00528">
    <property type="entry name" value="BPD_transp_1"/>
    <property type="match status" value="1"/>
</dbReference>
<keyword evidence="7 11" id="KW-1133">Transmembrane helix</keyword>
<proteinExistence type="inferred from homology"/>